<evidence type="ECO:0000256" key="10">
    <source>
        <dbReference type="ARBA" id="ARBA00023242"/>
    </source>
</evidence>
<comment type="similarity">
    <text evidence="11">Belongs to the UTX family.</text>
</comment>
<evidence type="ECO:0000256" key="12">
    <source>
        <dbReference type="SAM" id="MobiDB-lite"/>
    </source>
</evidence>
<feature type="compositionally biased region" description="Basic and acidic residues" evidence="12">
    <location>
        <begin position="109"/>
        <end position="122"/>
    </location>
</feature>
<organism evidence="14 15">
    <name type="scientific">Cichlidogyrus casuarinus</name>
    <dbReference type="NCBI Taxonomy" id="1844966"/>
    <lineage>
        <taxon>Eukaryota</taxon>
        <taxon>Metazoa</taxon>
        <taxon>Spiralia</taxon>
        <taxon>Lophotrochozoa</taxon>
        <taxon>Platyhelminthes</taxon>
        <taxon>Monogenea</taxon>
        <taxon>Monopisthocotylea</taxon>
        <taxon>Dactylogyridea</taxon>
        <taxon>Ancyrocephalidae</taxon>
        <taxon>Cichlidogyrus</taxon>
    </lineage>
</organism>
<comment type="cofactor">
    <cofactor evidence="1">
        <name>Fe(2+)</name>
        <dbReference type="ChEBI" id="CHEBI:29033"/>
    </cofactor>
</comment>
<dbReference type="InterPro" id="IPR046941">
    <property type="entry name" value="KDM6_GATAL_sf"/>
</dbReference>
<dbReference type="PROSITE" id="PS51184">
    <property type="entry name" value="JMJC"/>
    <property type="match status" value="1"/>
</dbReference>
<dbReference type="GO" id="GO:0032452">
    <property type="term" value="F:histone demethylase activity"/>
    <property type="evidence" value="ECO:0007669"/>
    <property type="project" value="UniProtKB-ARBA"/>
</dbReference>
<feature type="region of interest" description="Disordered" evidence="12">
    <location>
        <begin position="101"/>
        <end position="133"/>
    </location>
</feature>
<dbReference type="InterPro" id="IPR051630">
    <property type="entry name" value="Corepressor-Demethylase"/>
</dbReference>
<feature type="domain" description="JmjC" evidence="13">
    <location>
        <begin position="471"/>
        <end position="634"/>
    </location>
</feature>
<keyword evidence="3" id="KW-0597">Phosphoprotein</keyword>
<dbReference type="Gene3D" id="1.20.58.1370">
    <property type="match status" value="1"/>
</dbReference>
<dbReference type="SMART" id="SM00558">
    <property type="entry name" value="JmjC"/>
    <property type="match status" value="1"/>
</dbReference>
<evidence type="ECO:0000256" key="5">
    <source>
        <dbReference type="ARBA" id="ARBA00022833"/>
    </source>
</evidence>
<evidence type="ECO:0000256" key="11">
    <source>
        <dbReference type="ARBA" id="ARBA00034483"/>
    </source>
</evidence>
<evidence type="ECO:0000259" key="13">
    <source>
        <dbReference type="PROSITE" id="PS51184"/>
    </source>
</evidence>
<protein>
    <submittedName>
        <fullName evidence="14">Lysine-specific demethylase 6A</fullName>
    </submittedName>
</protein>
<evidence type="ECO:0000256" key="4">
    <source>
        <dbReference type="ARBA" id="ARBA00022723"/>
    </source>
</evidence>
<keyword evidence="9" id="KW-0408">Iron</keyword>
<dbReference type="Proteomes" id="UP001626550">
    <property type="component" value="Unassembled WGS sequence"/>
</dbReference>
<evidence type="ECO:0000256" key="3">
    <source>
        <dbReference type="ARBA" id="ARBA00022553"/>
    </source>
</evidence>
<keyword evidence="8" id="KW-0560">Oxidoreductase</keyword>
<dbReference type="InterPro" id="IPR048560">
    <property type="entry name" value="KDM6A_B-like_GATAL"/>
</dbReference>
<sequence>MIGSKRPRSQSLQSAPGLEQKEVAPLTTQERQTLNALNKTADMPVLTRSSLKCSHASPTQLRGSSLTPQQRQVLYQLQSQALKYHVQNLKRNSAKFGRTTFVGGVDKQQTNDKASKKKTSEDDSRETDETDMKPAVQLEAKDTLKTEVPDALFLEDNASKTSGDNLLNVADCFNAQNSGVPADVGSPPDNLPEDFDDLFWADDVLAQMSDQLVDMFPPNFEKDTLGASAVKRQAFNADGTPMPMDVEEKPTITDLHAFLTKPLAYPMPNVLASLNISMTGKQVLDMVRGIGAAGQTWSPSVLPEGSPWPAPPVDPYPPAPVESLQPPTPTVYLENRRDAFSHELMQFCMSQPVVVIRGMASTLRMDLSLFSTKTLAEAHPEHPVEVRLQKHYSPDDNTDHLGNQVWTFGSSRTFTTIAKYAAYQASTFVEALKEEKFNNSNKEDKMSRVSLNNKTRMIKFGTNCDLSEESKWFLQLNELNKLPTFLKVCSAPNMLSHVGYNLLGMNSVQLYMKVPGSRTPGHQENNNLCSININIGPGDCEWFNVPEQYWGTIHRLCEKHNIDYLSGSWWPVLQDLIDSHVPLYRFIQKPGDLVWISSGTVHWVQAIGWCNNIAWNVGPMCARTYELAINRYEYNRLRNFKSIVPMVHLSWQLAKNIKVTDKHLFELIKQTLNKSLALSQLSRDFVEKSLGRKIHYHGKGADDVAHMCNDCEVEVFNILYVMQQDRKYYVRCLDCIRKVNASLSGVRVLCEYQQHELVEIYDSFQLQTGPMSAYPVGK</sequence>
<name>A0ABD2QAR8_9PLAT</name>
<dbReference type="Pfam" id="PF21326">
    <property type="entry name" value="KDM6_GATAL"/>
    <property type="match status" value="1"/>
</dbReference>
<proteinExistence type="inferred from homology"/>
<dbReference type="SUPFAM" id="SSF51197">
    <property type="entry name" value="Clavaminate synthase-like"/>
    <property type="match status" value="1"/>
</dbReference>
<keyword evidence="7" id="KW-0223">Dioxygenase</keyword>
<dbReference type="InterPro" id="IPR003347">
    <property type="entry name" value="JmjC_dom"/>
</dbReference>
<dbReference type="PANTHER" id="PTHR14017">
    <property type="entry name" value="LYSINE-SPECIFIC DEMETHYLASE"/>
    <property type="match status" value="1"/>
</dbReference>
<feature type="region of interest" description="Disordered" evidence="12">
    <location>
        <begin position="1"/>
        <end position="41"/>
    </location>
</feature>
<evidence type="ECO:0000256" key="6">
    <source>
        <dbReference type="ARBA" id="ARBA00022853"/>
    </source>
</evidence>
<dbReference type="AlphaFoldDB" id="A0ABD2QAR8"/>
<keyword evidence="4" id="KW-0479">Metal-binding</keyword>
<evidence type="ECO:0000256" key="1">
    <source>
        <dbReference type="ARBA" id="ARBA00001954"/>
    </source>
</evidence>
<comment type="subcellular location">
    <subcellularLocation>
        <location evidence="2">Nucleus</location>
    </subcellularLocation>
</comment>
<keyword evidence="5" id="KW-0862">Zinc</keyword>
<dbReference type="EMBL" id="JBJKFK010000559">
    <property type="protein sequence ID" value="KAL3316327.1"/>
    <property type="molecule type" value="Genomic_DNA"/>
</dbReference>
<accession>A0ABD2QAR8</accession>
<evidence type="ECO:0000313" key="15">
    <source>
        <dbReference type="Proteomes" id="UP001626550"/>
    </source>
</evidence>
<evidence type="ECO:0000256" key="9">
    <source>
        <dbReference type="ARBA" id="ARBA00023004"/>
    </source>
</evidence>
<dbReference type="GO" id="GO:0046872">
    <property type="term" value="F:metal ion binding"/>
    <property type="evidence" value="ECO:0007669"/>
    <property type="project" value="UniProtKB-KW"/>
</dbReference>
<dbReference type="Gene3D" id="2.60.120.650">
    <property type="entry name" value="Cupin"/>
    <property type="match status" value="1"/>
</dbReference>
<keyword evidence="10" id="KW-0539">Nucleus</keyword>
<comment type="caution">
    <text evidence="14">The sequence shown here is derived from an EMBL/GenBank/DDBJ whole genome shotgun (WGS) entry which is preliminary data.</text>
</comment>
<evidence type="ECO:0000256" key="2">
    <source>
        <dbReference type="ARBA" id="ARBA00004123"/>
    </source>
</evidence>
<dbReference type="Gene3D" id="2.10.110.20">
    <property type="match status" value="1"/>
</dbReference>
<keyword evidence="15" id="KW-1185">Reference proteome</keyword>
<feature type="compositionally biased region" description="Polar residues" evidence="12">
    <location>
        <begin position="26"/>
        <end position="38"/>
    </location>
</feature>
<dbReference type="PANTHER" id="PTHR14017:SF1">
    <property type="entry name" value="LD02225P"/>
    <property type="match status" value="1"/>
</dbReference>
<gene>
    <name evidence="14" type="primary">KDM6A_1</name>
    <name evidence="14" type="ORF">Ciccas_005029</name>
</gene>
<dbReference type="GO" id="GO:0005634">
    <property type="term" value="C:nucleus"/>
    <property type="evidence" value="ECO:0007669"/>
    <property type="project" value="UniProtKB-SubCell"/>
</dbReference>
<dbReference type="Pfam" id="PF21322">
    <property type="entry name" value="KDM6_C-hel"/>
    <property type="match status" value="1"/>
</dbReference>
<evidence type="ECO:0000256" key="8">
    <source>
        <dbReference type="ARBA" id="ARBA00023002"/>
    </source>
</evidence>
<keyword evidence="6" id="KW-0156">Chromatin regulator</keyword>
<dbReference type="GO" id="GO:0051213">
    <property type="term" value="F:dioxygenase activity"/>
    <property type="evidence" value="ECO:0007669"/>
    <property type="project" value="UniProtKB-KW"/>
</dbReference>
<evidence type="ECO:0000256" key="7">
    <source>
        <dbReference type="ARBA" id="ARBA00022964"/>
    </source>
</evidence>
<evidence type="ECO:0000313" key="14">
    <source>
        <dbReference type="EMBL" id="KAL3316327.1"/>
    </source>
</evidence>
<reference evidence="14 15" key="1">
    <citation type="submission" date="2024-11" db="EMBL/GenBank/DDBJ databases">
        <title>Adaptive evolution of stress response genes in parasites aligns with host niche diversity.</title>
        <authorList>
            <person name="Hahn C."/>
            <person name="Resl P."/>
        </authorList>
    </citation>
    <scope>NUCLEOTIDE SEQUENCE [LARGE SCALE GENOMIC DNA]</scope>
    <source>
        <strain evidence="14">EGGRZ-B1_66</strain>
        <tissue evidence="14">Body</tissue>
    </source>
</reference>
<dbReference type="InterPro" id="IPR048562">
    <property type="entry name" value="KDM6A_B-like_C-hel"/>
</dbReference>
<dbReference type="Pfam" id="PF02373">
    <property type="entry name" value="JmjC"/>
    <property type="match status" value="1"/>
</dbReference>